<dbReference type="Gene3D" id="2.60.120.200">
    <property type="match status" value="1"/>
</dbReference>
<dbReference type="EMBL" id="BDSA01000003">
    <property type="protein sequence ID" value="GBE61512.1"/>
    <property type="molecule type" value="Genomic_DNA"/>
</dbReference>
<reference evidence="2 3" key="1">
    <citation type="journal article" date="2017" name="BMC Genomics">
        <title>Whole-genome assembly of Babesia ovata and comparative genomics between closely related pathogens.</title>
        <authorList>
            <person name="Yamagishi J."/>
            <person name="Asada M."/>
            <person name="Hakimi H."/>
            <person name="Tanaka T.Q."/>
            <person name="Sugimoto C."/>
            <person name="Kawazu S."/>
        </authorList>
    </citation>
    <scope>NUCLEOTIDE SEQUENCE [LARGE SCALE GENOMIC DNA]</scope>
    <source>
        <strain evidence="2 3">Miyake</strain>
    </source>
</reference>
<dbReference type="AlphaFoldDB" id="A0A2H6KET5"/>
<organism evidence="2 3">
    <name type="scientific">Babesia ovata</name>
    <dbReference type="NCBI Taxonomy" id="189622"/>
    <lineage>
        <taxon>Eukaryota</taxon>
        <taxon>Sar</taxon>
        <taxon>Alveolata</taxon>
        <taxon>Apicomplexa</taxon>
        <taxon>Aconoidasida</taxon>
        <taxon>Piroplasmida</taxon>
        <taxon>Babesiidae</taxon>
        <taxon>Babesia</taxon>
    </lineage>
</organism>
<evidence type="ECO:0000313" key="3">
    <source>
        <dbReference type="Proteomes" id="UP000236319"/>
    </source>
</evidence>
<dbReference type="SUPFAM" id="SSF49899">
    <property type="entry name" value="Concanavalin A-like lectins/glucanases"/>
    <property type="match status" value="1"/>
</dbReference>
<comment type="caution">
    <text evidence="2">The sequence shown here is derived from an EMBL/GenBank/DDBJ whole genome shotgun (WGS) entry which is preliminary data.</text>
</comment>
<protein>
    <submittedName>
        <fullName evidence="2">Uncharacterized protein</fullName>
    </submittedName>
</protein>
<keyword evidence="3" id="KW-1185">Reference proteome</keyword>
<evidence type="ECO:0000313" key="2">
    <source>
        <dbReference type="EMBL" id="GBE61512.1"/>
    </source>
</evidence>
<dbReference type="GeneID" id="39875282"/>
<dbReference type="Proteomes" id="UP000236319">
    <property type="component" value="Unassembled WGS sequence"/>
</dbReference>
<sequence>MASTLWLCAVLCASLCIGSGFEGCDVVVDSSICIKDGATVLLPSARRDGRVLHYRFDEEVAVDSSGFGNHGIGPVAGHSGFSGFGSSAYFRKNFVYLPDTKLLRSNEFSVVLFAFLLKDEESAASADKLNDFCPLVHKGIRTAAVSECAPEIAVNPKDGRVRILLSVESNQTLEIESNCRLQPHQWYHIAVVKDKSSLTLYINGIVDCVHSTKGTLGGLSANDVAAYVRYNPLPLYVGASPYLGKCDMPVLIDELSFYTKALGRDEVQAEASAVLGGVEPSYIAIGCINCG</sequence>
<dbReference type="OrthoDB" id="347083at2759"/>
<accession>A0A2H6KET5</accession>
<feature type="chain" id="PRO_5014181850" evidence="1">
    <location>
        <begin position="21"/>
        <end position="291"/>
    </location>
</feature>
<feature type="signal peptide" evidence="1">
    <location>
        <begin position="1"/>
        <end position="20"/>
    </location>
</feature>
<dbReference type="PANTHER" id="PTHR42535">
    <property type="entry name" value="OOKINETE PROTEIN, PUTATIVE-RELATED"/>
    <property type="match status" value="1"/>
</dbReference>
<proteinExistence type="predicted"/>
<evidence type="ECO:0000256" key="1">
    <source>
        <dbReference type="SAM" id="SignalP"/>
    </source>
</evidence>
<keyword evidence="1" id="KW-0732">Signal</keyword>
<dbReference type="InterPro" id="IPR013320">
    <property type="entry name" value="ConA-like_dom_sf"/>
</dbReference>
<name>A0A2H6KET5_9APIC</name>
<dbReference type="RefSeq" id="XP_028867755.1">
    <property type="nucleotide sequence ID" value="XM_029011922.1"/>
</dbReference>
<gene>
    <name evidence="2" type="ORF">BOVATA_030050</name>
</gene>
<dbReference type="PANTHER" id="PTHR42535:SF2">
    <property type="entry name" value="CHROMOSOME UNDETERMINED SCAFFOLD_146, WHOLE GENOME SHOTGUN SEQUENCE"/>
    <property type="match status" value="1"/>
</dbReference>
<dbReference type="VEuPathDB" id="PiroplasmaDB:BOVATA_030050"/>
<dbReference type="Pfam" id="PF13385">
    <property type="entry name" value="Laminin_G_3"/>
    <property type="match status" value="1"/>
</dbReference>